<evidence type="ECO:0000313" key="3">
    <source>
        <dbReference type="Proteomes" id="UP001303667"/>
    </source>
</evidence>
<dbReference type="Proteomes" id="UP001303667">
    <property type="component" value="Segment"/>
</dbReference>
<sequence length="90" mass="10000">MEAWLMNTAAPWTILGFLVLAVLTGRLIVPMFFYKEIKADRDKAVAANESLIRSVGIFADALPDLLEVGRTTETVMTNIREQSKRAESDA</sequence>
<keyword evidence="3" id="KW-1185">Reference proteome</keyword>
<keyword evidence="1" id="KW-1133">Transmembrane helix</keyword>
<feature type="transmembrane region" description="Helical" evidence="1">
    <location>
        <begin position="12"/>
        <end position="34"/>
    </location>
</feature>
<reference evidence="2 3" key="1">
    <citation type="submission" date="2023-08" db="EMBL/GenBank/DDBJ databases">
        <authorList>
            <person name="Beyer A.R."/>
            <person name="Brown C."/>
            <person name="Garland D.S."/>
            <person name="Funderburk A."/>
            <person name="Uzochukwu B."/>
            <person name="Ko C."/>
            <person name="Russell D.A."/>
            <person name="Jacobs-Sera D."/>
            <person name="Hatfull G.F."/>
        </authorList>
    </citation>
    <scope>NUCLEOTIDE SEQUENCE [LARGE SCALE GENOMIC DNA]</scope>
</reference>
<evidence type="ECO:0000313" key="2">
    <source>
        <dbReference type="EMBL" id="WNM67269.1"/>
    </source>
</evidence>
<dbReference type="EMBL" id="OR475274">
    <property type="protein sequence ID" value="WNM67269.1"/>
    <property type="molecule type" value="Genomic_DNA"/>
</dbReference>
<name>A0AA96K542_9CAUD</name>
<evidence type="ECO:0000256" key="1">
    <source>
        <dbReference type="SAM" id="Phobius"/>
    </source>
</evidence>
<gene>
    <name evidence="2" type="primary">26</name>
    <name evidence="2" type="ORF">SEA_WYBORN_26</name>
</gene>
<protein>
    <submittedName>
        <fullName evidence="2">Membrane protein</fullName>
    </submittedName>
</protein>
<organism evidence="2 3">
    <name type="scientific">Arthrobacter phage Wyborn</name>
    <dbReference type="NCBI Taxonomy" id="3059067"/>
    <lineage>
        <taxon>Viruses</taxon>
        <taxon>Duplodnaviria</taxon>
        <taxon>Heunggongvirae</taxon>
        <taxon>Uroviricota</taxon>
        <taxon>Caudoviricetes</taxon>
        <taxon>Berryhillviridae</taxon>
        <taxon>Sicariusvirus</taxon>
        <taxon>Sicariusvirus wyborn</taxon>
    </lineage>
</organism>
<proteinExistence type="predicted"/>
<keyword evidence="1" id="KW-0472">Membrane</keyword>
<accession>A0AA96K542</accession>
<keyword evidence="1" id="KW-0812">Transmembrane</keyword>